<dbReference type="GeneID" id="28766907"/>
<name>A0A177BWX6_9PLEO</name>
<keyword evidence="3" id="KW-1185">Reference proteome</keyword>
<evidence type="ECO:0000313" key="2">
    <source>
        <dbReference type="EMBL" id="OAF99814.1"/>
    </source>
</evidence>
<evidence type="ECO:0000313" key="3">
    <source>
        <dbReference type="Proteomes" id="UP000077069"/>
    </source>
</evidence>
<organism evidence="2 3">
    <name type="scientific">Paraphaeosphaeria sporulosa</name>
    <dbReference type="NCBI Taxonomy" id="1460663"/>
    <lineage>
        <taxon>Eukaryota</taxon>
        <taxon>Fungi</taxon>
        <taxon>Dikarya</taxon>
        <taxon>Ascomycota</taxon>
        <taxon>Pezizomycotina</taxon>
        <taxon>Dothideomycetes</taxon>
        <taxon>Pleosporomycetidae</taxon>
        <taxon>Pleosporales</taxon>
        <taxon>Massarineae</taxon>
        <taxon>Didymosphaeriaceae</taxon>
        <taxon>Paraphaeosphaeria</taxon>
    </lineage>
</organism>
<dbReference type="AlphaFoldDB" id="A0A177BWX6"/>
<feature type="region of interest" description="Disordered" evidence="1">
    <location>
        <begin position="1"/>
        <end position="21"/>
    </location>
</feature>
<dbReference type="EMBL" id="KV441561">
    <property type="protein sequence ID" value="OAF99814.1"/>
    <property type="molecule type" value="Genomic_DNA"/>
</dbReference>
<evidence type="ECO:0000256" key="1">
    <source>
        <dbReference type="SAM" id="MobiDB-lite"/>
    </source>
</evidence>
<accession>A0A177BWX6</accession>
<gene>
    <name evidence="2" type="ORF">CC84DRAFT_1222823</name>
</gene>
<sequence length="105" mass="12287">MWVDPMLLTNTKSHKRQKQSSQMEDYFDSLLEDLQLADERMSKLLDDPHPVIEACQRQKNWLRRNTVLSYFKDLTEYIDGRDLSFLAVDEAPDDDDLDAQPTPPS</sequence>
<dbReference type="OrthoDB" id="3944237at2759"/>
<dbReference type="Proteomes" id="UP000077069">
    <property type="component" value="Unassembled WGS sequence"/>
</dbReference>
<protein>
    <submittedName>
        <fullName evidence="2">Uncharacterized protein</fullName>
    </submittedName>
</protein>
<dbReference type="InParanoid" id="A0A177BWX6"/>
<dbReference type="RefSeq" id="XP_018030180.1">
    <property type="nucleotide sequence ID" value="XM_018183421.1"/>
</dbReference>
<proteinExistence type="predicted"/>
<reference evidence="2 3" key="1">
    <citation type="submission" date="2016-05" db="EMBL/GenBank/DDBJ databases">
        <title>Comparative analysis of secretome profiles of manganese(II)-oxidizing ascomycete fungi.</title>
        <authorList>
            <consortium name="DOE Joint Genome Institute"/>
            <person name="Zeiner C.A."/>
            <person name="Purvine S.O."/>
            <person name="Zink E.M."/>
            <person name="Wu S."/>
            <person name="Pasa-Tolic L."/>
            <person name="Chaput D.L."/>
            <person name="Haridas S."/>
            <person name="Grigoriev I.V."/>
            <person name="Santelli C.M."/>
            <person name="Hansel C.M."/>
        </authorList>
    </citation>
    <scope>NUCLEOTIDE SEQUENCE [LARGE SCALE GENOMIC DNA]</scope>
    <source>
        <strain evidence="2 3">AP3s5-JAC2a</strain>
    </source>
</reference>